<dbReference type="OrthoDB" id="664222at2"/>
<evidence type="ECO:0000313" key="1">
    <source>
        <dbReference type="EMBL" id="KXB77097.1"/>
    </source>
</evidence>
<dbReference type="Pfam" id="PF01026">
    <property type="entry name" value="TatD_DNase"/>
    <property type="match status" value="1"/>
</dbReference>
<name>A0A134BAW6_9PORP</name>
<dbReference type="InterPro" id="IPR032466">
    <property type="entry name" value="Metal_Hydrolase"/>
</dbReference>
<keyword evidence="1" id="KW-0378">Hydrolase</keyword>
<dbReference type="PANTHER" id="PTHR46124:SF3">
    <property type="entry name" value="HYDROLASE"/>
    <property type="match status" value="1"/>
</dbReference>
<dbReference type="GO" id="GO:0016788">
    <property type="term" value="F:hydrolase activity, acting on ester bonds"/>
    <property type="evidence" value="ECO:0007669"/>
    <property type="project" value="InterPro"/>
</dbReference>
<comment type="caution">
    <text evidence="1">The sequence shown here is derived from an EMBL/GenBank/DDBJ whole genome shotgun (WGS) entry which is preliminary data.</text>
</comment>
<dbReference type="AlphaFoldDB" id="A0A134BAW6"/>
<dbReference type="PATRIC" id="fig|322095.3.peg.604"/>
<proteinExistence type="predicted"/>
<dbReference type="Proteomes" id="UP000070224">
    <property type="component" value="Unassembled WGS sequence"/>
</dbReference>
<protein>
    <submittedName>
        <fullName evidence="1">Hydrolase, TatD family</fullName>
    </submittedName>
</protein>
<dbReference type="PANTHER" id="PTHR46124">
    <property type="entry name" value="D-AMINOACYL-TRNA DEACYLASE"/>
    <property type="match status" value="1"/>
</dbReference>
<dbReference type="RefSeq" id="WP_060935071.1">
    <property type="nucleotide sequence ID" value="NZ_KQ960432.1"/>
</dbReference>
<dbReference type="EMBL" id="LSDK01000049">
    <property type="protein sequence ID" value="KXB77097.1"/>
    <property type="molecule type" value="Genomic_DNA"/>
</dbReference>
<organism evidence="1 2">
    <name type="scientific">Porphyromonas somerae</name>
    <dbReference type="NCBI Taxonomy" id="322095"/>
    <lineage>
        <taxon>Bacteria</taxon>
        <taxon>Pseudomonadati</taxon>
        <taxon>Bacteroidota</taxon>
        <taxon>Bacteroidia</taxon>
        <taxon>Bacteroidales</taxon>
        <taxon>Porphyromonadaceae</taxon>
        <taxon>Porphyromonas</taxon>
    </lineage>
</organism>
<dbReference type="SUPFAM" id="SSF51556">
    <property type="entry name" value="Metallo-dependent hydrolases"/>
    <property type="match status" value="1"/>
</dbReference>
<dbReference type="Gene3D" id="3.20.20.140">
    <property type="entry name" value="Metal-dependent hydrolases"/>
    <property type="match status" value="1"/>
</dbReference>
<evidence type="ECO:0000313" key="2">
    <source>
        <dbReference type="Proteomes" id="UP000070224"/>
    </source>
</evidence>
<dbReference type="InterPro" id="IPR001130">
    <property type="entry name" value="TatD-like"/>
</dbReference>
<dbReference type="GO" id="GO:0005829">
    <property type="term" value="C:cytosol"/>
    <property type="evidence" value="ECO:0007669"/>
    <property type="project" value="TreeGrafter"/>
</dbReference>
<accession>A0A134BAW6</accession>
<gene>
    <name evidence="1" type="ORF">HMPREF3185_00611</name>
</gene>
<sequence length="223" mass="25383">MTEQLAPYIDLHTHYVRSTPDTVELLSCYLAEVDTLPSHDSLYYSVGLHPWRAEELREESLPLLREALQLPHVIALGEAGLDKATKHTTLAEQLPILRAQILLSEELELPLILHLVRAQDELLRLRRELQPKQPWIIHGFRGGLDQARQLLRAGLYLSFGEYFRSESLREAHAAGQAFLETDDAPELSIQAVYQAASEALDLDKFTLREQLYTSAKHLFPTLL</sequence>
<dbReference type="STRING" id="322095.HMPREF3185_00611"/>
<reference evidence="2" key="1">
    <citation type="submission" date="2016-01" db="EMBL/GenBank/DDBJ databases">
        <authorList>
            <person name="Mitreva M."/>
            <person name="Pepin K.H."/>
            <person name="Mihindukulasuriya K.A."/>
            <person name="Fulton R."/>
            <person name="Fronick C."/>
            <person name="O'Laughlin M."/>
            <person name="Miner T."/>
            <person name="Herter B."/>
            <person name="Rosa B.A."/>
            <person name="Cordes M."/>
            <person name="Tomlinson C."/>
            <person name="Wollam A."/>
            <person name="Palsikar V.B."/>
            <person name="Mardis E.R."/>
            <person name="Wilson R.K."/>
        </authorList>
    </citation>
    <scope>NUCLEOTIDE SEQUENCE [LARGE SCALE GENOMIC DNA]</scope>
    <source>
        <strain evidence="2">KA00683</strain>
    </source>
</reference>
<keyword evidence="2" id="KW-1185">Reference proteome</keyword>